<evidence type="ECO:0000256" key="8">
    <source>
        <dbReference type="ARBA" id="ARBA00023018"/>
    </source>
</evidence>
<evidence type="ECO:0000256" key="12">
    <source>
        <dbReference type="ARBA" id="ARBA00045579"/>
    </source>
</evidence>
<evidence type="ECO:0000256" key="10">
    <source>
        <dbReference type="ARBA" id="ARBA00023212"/>
    </source>
</evidence>
<sequence>MPLVKRSIEPRHLCHTVLPRAIKNELECVTNVSLANVIRQLSSLSKYAEDLFGELFNEAHSFSFRVNSLQERVDRLSISVTQLDPKEEELSLQDITMRKAFRSSTIQDQQLFARQSLPIPLQETFDLCEQPPPLNILTPYRDDGKEGLKFYTNPSYFFDLWREKMLQDTEDKRKEKRKQKLQDPRMYDQVYRYLDLPGQVRGNERTLEAEKVPRAPHDRKKEWQKLALGAELAQEDPEEALKHREPNGSAAYHDRSGAPMYLDGMDGPFSLAALPYSQMNELLNRPGDRMYTRPHDPPPPPPMHPLGDIKPPSMLSSSSGFSDSRPQSPAQMHGFSSNTPPPPPPPLPPPPPPLPSLSGQRGTPPPPIPPLPIQQQPPAIPPPPAPLQIAPGVLHPAPPPVAPPLHLSSPAHLQQVLDKGQSDCTLLPPPPPPPPLPFQGMRSSSPCPPGPPPPPSFLSGAMASPLAHSSGKKHSAILPPISDARSVLLEAIRKGIQLRKVEEQREQEAAKHERVGNDVATILSRRIAVEYSDSEDESEFDEGDWME</sequence>
<dbReference type="Proteomes" id="UP001557470">
    <property type="component" value="Unassembled WGS sequence"/>
</dbReference>
<evidence type="ECO:0000313" key="17">
    <source>
        <dbReference type="EMBL" id="KAL0967759.1"/>
    </source>
</evidence>
<protein>
    <recommendedName>
        <fullName evidence="14">Wiskott-Aldrich syndrome protein family member</fullName>
        <shortName evidence="14">WASP family protein member</shortName>
    </recommendedName>
</protein>
<feature type="compositionally biased region" description="Pro residues" evidence="15">
    <location>
        <begin position="427"/>
        <end position="437"/>
    </location>
</feature>
<keyword evidence="18" id="KW-1185">Reference proteome</keyword>
<evidence type="ECO:0000256" key="5">
    <source>
        <dbReference type="ARBA" id="ARBA00022490"/>
    </source>
</evidence>
<evidence type="ECO:0000256" key="3">
    <source>
        <dbReference type="ARBA" id="ARBA00006993"/>
    </source>
</evidence>
<evidence type="ECO:0000259" key="16">
    <source>
        <dbReference type="PROSITE" id="PS51082"/>
    </source>
</evidence>
<evidence type="ECO:0000256" key="4">
    <source>
        <dbReference type="ARBA" id="ARBA00022481"/>
    </source>
</evidence>
<dbReference type="GO" id="GO:0030036">
    <property type="term" value="P:actin cytoskeleton organization"/>
    <property type="evidence" value="ECO:0007669"/>
    <property type="project" value="UniProtKB-UniRule"/>
</dbReference>
<comment type="function">
    <text evidence="12">Downstream effector molecule involved in the transmission of signals from tyrosine kinase receptors and small GTPases to the actin cytoskeleton. Promotes formation of actin filaments. Part of the WAVE complex that regulates lamellipodia formation. The WAVE complex regulates actin filament reorganization via its interaction with the Arp2/3 complex. As component of the WAVE1 complex, required for BDNF-NTRK2 endocytic trafficking and signaling from early endosomes. Also involved in the regulation of mitochondrial dynamics.</text>
</comment>
<dbReference type="GO" id="GO:0003779">
    <property type="term" value="F:actin binding"/>
    <property type="evidence" value="ECO:0007669"/>
    <property type="project" value="UniProtKB-UniRule"/>
</dbReference>
<feature type="compositionally biased region" description="Low complexity" evidence="15">
    <location>
        <begin position="311"/>
        <end position="329"/>
    </location>
</feature>
<accession>A0ABD0W8I4</accession>
<feature type="compositionally biased region" description="Basic and acidic residues" evidence="15">
    <location>
        <begin position="286"/>
        <end position="296"/>
    </location>
</feature>
<dbReference type="AlphaFoldDB" id="A0ABD0W8I4"/>
<gene>
    <name evidence="17" type="ORF">UPYG_G00256510</name>
</gene>
<keyword evidence="7" id="KW-0965">Cell junction</keyword>
<dbReference type="Pfam" id="PF02205">
    <property type="entry name" value="WH2"/>
    <property type="match status" value="1"/>
</dbReference>
<keyword evidence="8" id="KW-0770">Synapse</keyword>
<keyword evidence="10 14" id="KW-0206">Cytoskeleton</keyword>
<evidence type="ECO:0000256" key="1">
    <source>
        <dbReference type="ARBA" id="ARBA00004245"/>
    </source>
</evidence>
<keyword evidence="5 14" id="KW-0963">Cytoplasm</keyword>
<evidence type="ECO:0000256" key="15">
    <source>
        <dbReference type="SAM" id="MobiDB-lite"/>
    </source>
</evidence>
<dbReference type="InterPro" id="IPR028288">
    <property type="entry name" value="SCAR/WAVE_fam"/>
</dbReference>
<feature type="region of interest" description="Disordered" evidence="15">
    <location>
        <begin position="233"/>
        <end position="255"/>
    </location>
</feature>
<dbReference type="PROSITE" id="PS51082">
    <property type="entry name" value="WH2"/>
    <property type="match status" value="1"/>
</dbReference>
<comment type="subunit">
    <text evidence="13">Component of the WAVE1 complex composed of ABI2, CYFIP1 or CYFIP2, BRK1, NCKAP1 and WASF1/WAVE1. Within the complex, a heterodimer containing NCKAP1 and CYFIP1 interacts with a heterotrimer formed by WAVE1, ABI2 and BRK1. CYFIP2 binds to activated RAC1 which causes the complex to dissociate, releasing activated WASF1. The complex can also be activated by NCK1. Binds actin and the Arp2/3 complex. Interacts with BAIAP2. Interacts with SHANK3; the interaction mediates the association of SHANK3 with the WAVE1 complex. Interacts with ABI1 (via N-terminus). Interacts with SORBS2; this interaction greatly enhances phosphorylation by ABL1 and dephosphorylation by PTPN12 and might mediate partial to focal adhesion sites.</text>
</comment>
<dbReference type="PANTHER" id="PTHR12902">
    <property type="entry name" value="WASP-1"/>
    <property type="match status" value="1"/>
</dbReference>
<evidence type="ECO:0000256" key="14">
    <source>
        <dbReference type="RuleBase" id="RU367034"/>
    </source>
</evidence>
<feature type="compositionally biased region" description="Pro residues" evidence="15">
    <location>
        <begin position="363"/>
        <end position="372"/>
    </location>
</feature>
<dbReference type="Gene3D" id="1.20.5.340">
    <property type="match status" value="1"/>
</dbReference>
<feature type="compositionally biased region" description="Basic and acidic residues" evidence="15">
    <location>
        <begin position="239"/>
        <end position="255"/>
    </location>
</feature>
<feature type="compositionally biased region" description="Pro residues" evidence="15">
    <location>
        <begin position="446"/>
        <end position="456"/>
    </location>
</feature>
<evidence type="ECO:0000256" key="9">
    <source>
        <dbReference type="ARBA" id="ARBA00023203"/>
    </source>
</evidence>
<evidence type="ECO:0000313" key="18">
    <source>
        <dbReference type="Proteomes" id="UP001557470"/>
    </source>
</evidence>
<comment type="subunit">
    <text evidence="14">Binds actin and the Arp2/3 complex.</text>
</comment>
<keyword evidence="9 14" id="KW-0009">Actin-binding</keyword>
<keyword evidence="6" id="KW-0597">Phosphoprotein</keyword>
<dbReference type="FunFam" id="1.20.5.340:FF:000012">
    <property type="entry name" value="Wiskott-Aldrich syndrome protein family member 1"/>
    <property type="match status" value="1"/>
</dbReference>
<dbReference type="Gene3D" id="6.10.280.150">
    <property type="match status" value="2"/>
</dbReference>
<evidence type="ECO:0000256" key="2">
    <source>
        <dbReference type="ARBA" id="ARBA00004246"/>
    </source>
</evidence>
<dbReference type="EMBL" id="JAGEUA010000008">
    <property type="protein sequence ID" value="KAL0967759.1"/>
    <property type="molecule type" value="Genomic_DNA"/>
</dbReference>
<feature type="region of interest" description="Disordered" evidence="15">
    <location>
        <begin position="285"/>
        <end position="477"/>
    </location>
</feature>
<comment type="subcellular location">
    <subcellularLocation>
        <location evidence="2">Cell junction</location>
        <location evidence="2">Focal adhesion</location>
    </subcellularLocation>
    <subcellularLocation>
        <location evidence="1 14">Cytoplasm</location>
        <location evidence="1 14">Cytoskeleton</location>
    </subcellularLocation>
    <subcellularLocation>
        <location evidence="11">Synapse</location>
    </subcellularLocation>
</comment>
<dbReference type="PANTHER" id="PTHR12902:SF8">
    <property type="entry name" value="ACTIN-BINDING PROTEIN WASF1"/>
    <property type="match status" value="1"/>
</dbReference>
<reference evidence="17 18" key="1">
    <citation type="submission" date="2024-06" db="EMBL/GenBank/DDBJ databases">
        <authorList>
            <person name="Pan Q."/>
            <person name="Wen M."/>
            <person name="Jouanno E."/>
            <person name="Zahm M."/>
            <person name="Klopp C."/>
            <person name="Cabau C."/>
            <person name="Louis A."/>
            <person name="Berthelot C."/>
            <person name="Parey E."/>
            <person name="Roest Crollius H."/>
            <person name="Montfort J."/>
            <person name="Robinson-Rechavi M."/>
            <person name="Bouchez O."/>
            <person name="Lampietro C."/>
            <person name="Lopez Roques C."/>
            <person name="Donnadieu C."/>
            <person name="Postlethwait J."/>
            <person name="Bobe J."/>
            <person name="Verreycken H."/>
            <person name="Guiguen Y."/>
        </authorList>
    </citation>
    <scope>NUCLEOTIDE SEQUENCE [LARGE SCALE GENOMIC DNA]</scope>
    <source>
        <strain evidence="17">Up_M1</strain>
        <tissue evidence="17">Testis</tissue>
    </source>
</reference>
<feature type="domain" description="WH2" evidence="16">
    <location>
        <begin position="484"/>
        <end position="501"/>
    </location>
</feature>
<feature type="compositionally biased region" description="Pro residues" evidence="15">
    <location>
        <begin position="339"/>
        <end position="355"/>
    </location>
</feature>
<evidence type="ECO:0000256" key="7">
    <source>
        <dbReference type="ARBA" id="ARBA00022949"/>
    </source>
</evidence>
<comment type="caution">
    <text evidence="17">The sequence shown here is derived from an EMBL/GenBank/DDBJ whole genome shotgun (WGS) entry which is preliminary data.</text>
</comment>
<keyword evidence="4" id="KW-0488">Methylation</keyword>
<proteinExistence type="inferred from homology"/>
<comment type="similarity">
    <text evidence="3 14">Belongs to the SCAR/WAVE family.</text>
</comment>
<name>A0ABD0W8I4_UMBPY</name>
<dbReference type="GO" id="GO:0005856">
    <property type="term" value="C:cytoskeleton"/>
    <property type="evidence" value="ECO:0007669"/>
    <property type="project" value="UniProtKB-SubCell"/>
</dbReference>
<evidence type="ECO:0000256" key="13">
    <source>
        <dbReference type="ARBA" id="ARBA00047054"/>
    </source>
</evidence>
<dbReference type="InterPro" id="IPR003124">
    <property type="entry name" value="WH2_dom"/>
</dbReference>
<organism evidence="17 18">
    <name type="scientific">Umbra pygmaea</name>
    <name type="common">Eastern mudminnow</name>
    <dbReference type="NCBI Taxonomy" id="75934"/>
    <lineage>
        <taxon>Eukaryota</taxon>
        <taxon>Metazoa</taxon>
        <taxon>Chordata</taxon>
        <taxon>Craniata</taxon>
        <taxon>Vertebrata</taxon>
        <taxon>Euteleostomi</taxon>
        <taxon>Actinopterygii</taxon>
        <taxon>Neopterygii</taxon>
        <taxon>Teleostei</taxon>
        <taxon>Protacanthopterygii</taxon>
        <taxon>Esociformes</taxon>
        <taxon>Umbridae</taxon>
        <taxon>Umbra</taxon>
    </lineage>
</organism>
<dbReference type="SMART" id="SM00246">
    <property type="entry name" value="WH2"/>
    <property type="match status" value="1"/>
</dbReference>
<evidence type="ECO:0000256" key="6">
    <source>
        <dbReference type="ARBA" id="ARBA00022553"/>
    </source>
</evidence>
<evidence type="ECO:0000256" key="11">
    <source>
        <dbReference type="ARBA" id="ARBA00034103"/>
    </source>
</evidence>